<dbReference type="Proteomes" id="UP000824782">
    <property type="component" value="Unassembled WGS sequence"/>
</dbReference>
<dbReference type="EMBL" id="WNYA01013533">
    <property type="protein sequence ID" value="KAG8539687.1"/>
    <property type="molecule type" value="Genomic_DNA"/>
</dbReference>
<accession>A0AAV6YX51</accession>
<proteinExistence type="predicted"/>
<protein>
    <submittedName>
        <fullName evidence="2">Uncharacterized protein</fullName>
    </submittedName>
</protein>
<evidence type="ECO:0000313" key="3">
    <source>
        <dbReference type="Proteomes" id="UP000824782"/>
    </source>
</evidence>
<comment type="caution">
    <text evidence="2">The sequence shown here is derived from an EMBL/GenBank/DDBJ whole genome shotgun (WGS) entry which is preliminary data.</text>
</comment>
<dbReference type="AlphaFoldDB" id="A0AAV6YX51"/>
<evidence type="ECO:0000256" key="1">
    <source>
        <dbReference type="SAM" id="MobiDB-lite"/>
    </source>
</evidence>
<gene>
    <name evidence="2" type="ORF">GDO81_020535</name>
</gene>
<keyword evidence="3" id="KW-1185">Reference proteome</keyword>
<feature type="compositionally biased region" description="Polar residues" evidence="1">
    <location>
        <begin position="185"/>
        <end position="204"/>
    </location>
</feature>
<sequence>MARLLLLLAQQPPPLCLVDREVDTVNINYQPWTNYHLPFITSHAGNTPRASCFAEKSVLAQPVFVFEKKDRPCKRHAGDLTADAENNRIVLDKRVRSSSFTVLTSFPPNQPVIKNNVFLPSTLLQEQGRSTDAGNVHSWTVIKPATLQPPPVTTRRDVDTTEAADVSANSENKVHKEETHAPVSVGNQKESALGSTCTSTIKTR</sequence>
<reference evidence="2" key="1">
    <citation type="thesis" date="2020" institute="ProQuest LLC" country="789 East Eisenhower Parkway, Ann Arbor, MI, USA">
        <title>Comparative Genomics and Chromosome Evolution.</title>
        <authorList>
            <person name="Mudd A.B."/>
        </authorList>
    </citation>
    <scope>NUCLEOTIDE SEQUENCE</scope>
    <source>
        <strain evidence="2">237g6f4</strain>
        <tissue evidence="2">Blood</tissue>
    </source>
</reference>
<feature type="region of interest" description="Disordered" evidence="1">
    <location>
        <begin position="147"/>
        <end position="204"/>
    </location>
</feature>
<organism evidence="2 3">
    <name type="scientific">Engystomops pustulosus</name>
    <name type="common">Tungara frog</name>
    <name type="synonym">Physalaemus pustulosus</name>
    <dbReference type="NCBI Taxonomy" id="76066"/>
    <lineage>
        <taxon>Eukaryota</taxon>
        <taxon>Metazoa</taxon>
        <taxon>Chordata</taxon>
        <taxon>Craniata</taxon>
        <taxon>Vertebrata</taxon>
        <taxon>Euteleostomi</taxon>
        <taxon>Amphibia</taxon>
        <taxon>Batrachia</taxon>
        <taxon>Anura</taxon>
        <taxon>Neobatrachia</taxon>
        <taxon>Hyloidea</taxon>
        <taxon>Leptodactylidae</taxon>
        <taxon>Leiuperinae</taxon>
        <taxon>Engystomops</taxon>
    </lineage>
</organism>
<name>A0AAV6YX51_ENGPU</name>
<evidence type="ECO:0000313" key="2">
    <source>
        <dbReference type="EMBL" id="KAG8539687.1"/>
    </source>
</evidence>